<sequence>MITQMKFEKMDKMVAYFLFNGRNEGTIWPLKIGMILRVLVEFVASRVFINRKIILAKLTRYLPDLAFNVYTGLKLGEARSKS</sequence>
<proteinExistence type="predicted"/>
<accession>A0A3M7PXT2</accession>
<dbReference type="Proteomes" id="UP000276133">
    <property type="component" value="Unassembled WGS sequence"/>
</dbReference>
<comment type="caution">
    <text evidence="1">The sequence shown here is derived from an EMBL/GenBank/DDBJ whole genome shotgun (WGS) entry which is preliminary data.</text>
</comment>
<evidence type="ECO:0000313" key="1">
    <source>
        <dbReference type="EMBL" id="RNA03813.1"/>
    </source>
</evidence>
<protein>
    <submittedName>
        <fullName evidence="1">Uncharacterized protein</fullName>
    </submittedName>
</protein>
<organism evidence="1 2">
    <name type="scientific">Brachionus plicatilis</name>
    <name type="common">Marine rotifer</name>
    <name type="synonym">Brachionus muelleri</name>
    <dbReference type="NCBI Taxonomy" id="10195"/>
    <lineage>
        <taxon>Eukaryota</taxon>
        <taxon>Metazoa</taxon>
        <taxon>Spiralia</taxon>
        <taxon>Gnathifera</taxon>
        <taxon>Rotifera</taxon>
        <taxon>Eurotatoria</taxon>
        <taxon>Monogononta</taxon>
        <taxon>Pseudotrocha</taxon>
        <taxon>Ploima</taxon>
        <taxon>Brachionidae</taxon>
        <taxon>Brachionus</taxon>
    </lineage>
</organism>
<dbReference type="AlphaFoldDB" id="A0A3M7PXT2"/>
<reference evidence="1 2" key="1">
    <citation type="journal article" date="2018" name="Sci. Rep.">
        <title>Genomic signatures of local adaptation to the degree of environmental predictability in rotifers.</title>
        <authorList>
            <person name="Franch-Gras L."/>
            <person name="Hahn C."/>
            <person name="Garcia-Roger E.M."/>
            <person name="Carmona M.J."/>
            <person name="Serra M."/>
            <person name="Gomez A."/>
        </authorList>
    </citation>
    <scope>NUCLEOTIDE SEQUENCE [LARGE SCALE GENOMIC DNA]</scope>
    <source>
        <strain evidence="1">HYR1</strain>
    </source>
</reference>
<keyword evidence="2" id="KW-1185">Reference proteome</keyword>
<gene>
    <name evidence="1" type="ORF">BpHYR1_021728</name>
</gene>
<evidence type="ECO:0000313" key="2">
    <source>
        <dbReference type="Proteomes" id="UP000276133"/>
    </source>
</evidence>
<dbReference type="EMBL" id="REGN01008340">
    <property type="protein sequence ID" value="RNA03813.1"/>
    <property type="molecule type" value="Genomic_DNA"/>
</dbReference>
<name>A0A3M7PXT2_BRAPC</name>